<feature type="transmembrane region" description="Helical" evidence="1">
    <location>
        <begin position="115"/>
        <end position="134"/>
    </location>
</feature>
<keyword evidence="1" id="KW-1133">Transmembrane helix</keyword>
<gene>
    <name evidence="3" type="ORF">COX24_01160</name>
</gene>
<evidence type="ECO:0000259" key="2">
    <source>
        <dbReference type="Pfam" id="PF18925"/>
    </source>
</evidence>
<reference evidence="3 4" key="1">
    <citation type="submission" date="2017-09" db="EMBL/GenBank/DDBJ databases">
        <title>Depth-based differentiation of microbial function through sediment-hosted aquifers and enrichment of novel symbionts in the deep terrestrial subsurface.</title>
        <authorList>
            <person name="Probst A.J."/>
            <person name="Ladd B."/>
            <person name="Jarett J.K."/>
            <person name="Geller-Mcgrath D.E."/>
            <person name="Sieber C.M."/>
            <person name="Emerson J.B."/>
            <person name="Anantharaman K."/>
            <person name="Thomas B.C."/>
            <person name="Malmstrom R."/>
            <person name="Stieglmeier M."/>
            <person name="Klingl A."/>
            <person name="Woyke T."/>
            <person name="Ryan C.M."/>
            <person name="Banfield J.F."/>
        </authorList>
    </citation>
    <scope>NUCLEOTIDE SEQUENCE [LARGE SCALE GENOMIC DNA]</scope>
    <source>
        <strain evidence="3">CG23_combo_of_CG06-09_8_20_14_all_37_87_8</strain>
    </source>
</reference>
<sequence length="867" mass="94925">MSYESKTKPSFKKKFFLFFLFFLLFLLPTTNYLLLTNCFALEGDYPKIGALTIEQVTKKTVDPTHLMKFASNWVIAIAVLMIFVNIIYAGIAYVLSSGKPNSVLKARTRIKNSFVGLFIVAFSYLILLTLNPQLSIFQLERKSVPVGVLLLSEQGYTHLKEGADVLDLLSEEEVYPLTHDISDASGVLGDLAVQKWVGSGNLIPASPGTSAEAEIVNFSKTPLYAIVFWGEMGDDSRVVFYPKANFEKNKDQAENKPVYFDKRGQVNEQGEVISGKQAQTVNVGGLVVPVVVISTVLGDGFFKSEVDFKTASLTTYQSFSAKEKESTETAKRLVLHPPLSIALKVYSPGIYLYSLDNEELYLNQSAPDLRDYNFDQQAYSIRVQNTKRLLSGSLNKTILGGKYFAVLFSDFRYTGSSKVFFPKIQAEGSGDTVALVDSKGVPLSNKCDHQGCKNVNEVLFTGTVSNQTLDPRVALPSVQEVYQKAMTDIKYKELNPKGNAPENKAINIFPNKKSQDPVYEPSIERYGELASVSSVRIFQYEDDYSACSKIVLCTQEGGSKNPDSKCLVYLDPNSSEFKEQKLVENQVEYPMPLYEPINLPQEAYVFGGINNLSGYYIFNLVSFSDSIKSIEIEPTDGKCLVGLFSNVLKFDNANNFKSWDNETTGVSNFFTQTTLTLTQSSEIGKCGRAGGILKNQPCASAVVAFPIEPVVITNVAGYGGAYTGSVGVGEASITIRRTGCSSSRTEGSLTLETTQGLVGSATLELPWKNNDNSESPTGPSAIPSGSYTGFMRYDAHDGHNNVVRRIQLNSVPNRGGIQIHSGANVGDTEGCILVTEAGKEEDIEKAVIAAGAQKNIKISIINECGSW</sequence>
<evidence type="ECO:0000256" key="1">
    <source>
        <dbReference type="SAM" id="Phobius"/>
    </source>
</evidence>
<evidence type="ECO:0000313" key="4">
    <source>
        <dbReference type="Proteomes" id="UP000230447"/>
    </source>
</evidence>
<name>A0A2G9ZFD3_9BACT</name>
<dbReference type="Proteomes" id="UP000230447">
    <property type="component" value="Unassembled WGS sequence"/>
</dbReference>
<keyword evidence="1" id="KW-0812">Transmembrane</keyword>
<dbReference type="Pfam" id="PF18925">
    <property type="entry name" value="DUF5675"/>
    <property type="match status" value="1"/>
</dbReference>
<comment type="caution">
    <text evidence="3">The sequence shown here is derived from an EMBL/GenBank/DDBJ whole genome shotgun (WGS) entry which is preliminary data.</text>
</comment>
<protein>
    <recommendedName>
        <fullName evidence="2">DUF5675 domain-containing protein</fullName>
    </recommendedName>
</protein>
<feature type="transmembrane region" description="Helical" evidence="1">
    <location>
        <begin position="73"/>
        <end position="95"/>
    </location>
</feature>
<organism evidence="3 4">
    <name type="scientific">bacterium (Candidatus Gribaldobacteria) CG23_combo_of_CG06-09_8_20_14_all_37_87_8</name>
    <dbReference type="NCBI Taxonomy" id="2014278"/>
    <lineage>
        <taxon>Bacteria</taxon>
        <taxon>Candidatus Gribaldobacteria</taxon>
    </lineage>
</organism>
<dbReference type="InterPro" id="IPR043732">
    <property type="entry name" value="DUF5675"/>
</dbReference>
<dbReference type="EMBL" id="PCSB01000022">
    <property type="protein sequence ID" value="PIP31889.1"/>
    <property type="molecule type" value="Genomic_DNA"/>
</dbReference>
<proteinExistence type="predicted"/>
<keyword evidence="1" id="KW-0472">Membrane</keyword>
<feature type="domain" description="DUF5675" evidence="2">
    <location>
        <begin position="735"/>
        <end position="839"/>
    </location>
</feature>
<evidence type="ECO:0000313" key="3">
    <source>
        <dbReference type="EMBL" id="PIP31889.1"/>
    </source>
</evidence>
<dbReference type="AlphaFoldDB" id="A0A2G9ZFD3"/>
<accession>A0A2G9ZFD3</accession>